<dbReference type="PANTHER" id="PTHR36153">
    <property type="entry name" value="INNER MEMBRANE PROTEIN-RELATED"/>
    <property type="match status" value="1"/>
</dbReference>
<accession>A0A3G9GI65</accession>
<feature type="domain" description="Type VI secretion system component TssM1 helical" evidence="4">
    <location>
        <begin position="831"/>
        <end position="936"/>
    </location>
</feature>
<dbReference type="Pfam" id="PF21070">
    <property type="entry name" value="IcmF_helical"/>
    <property type="match status" value="1"/>
</dbReference>
<keyword evidence="1" id="KW-0472">Membrane</keyword>
<reference evidence="6" key="1">
    <citation type="journal article" date="2017" name="Biotechnol. Biofuels">
        <title>Evaluation of environmental bacterial communities as a factor affecting the growth of duckweed Lemna minor.</title>
        <authorList>
            <person name="Ishizawa H."/>
            <person name="Kuroda M."/>
            <person name="Morikawa M."/>
            <person name="Ike M."/>
        </authorList>
    </citation>
    <scope>NUCLEOTIDE SEQUENCE [LARGE SCALE GENOMIC DNA]</scope>
    <source>
        <strain evidence="6">H3</strain>
    </source>
</reference>
<evidence type="ECO:0000259" key="4">
    <source>
        <dbReference type="Pfam" id="PF21070"/>
    </source>
</evidence>
<keyword evidence="6" id="KW-1185">Reference proteome</keyword>
<dbReference type="KEGG" id="amah:DLM_3476"/>
<proteinExistence type="predicted"/>
<dbReference type="Proteomes" id="UP000198290">
    <property type="component" value="Chromosome"/>
</dbReference>
<dbReference type="RefSeq" id="WP_089085186.1">
    <property type="nucleotide sequence ID" value="NZ_AP018823.1"/>
</dbReference>
<feature type="transmembrane region" description="Helical" evidence="1">
    <location>
        <begin position="333"/>
        <end position="353"/>
    </location>
</feature>
<keyword evidence="1" id="KW-0812">Transmembrane</keyword>
<evidence type="ECO:0000313" key="5">
    <source>
        <dbReference type="EMBL" id="BBF87064.1"/>
    </source>
</evidence>
<evidence type="ECO:0000259" key="2">
    <source>
        <dbReference type="Pfam" id="PF06744"/>
    </source>
</evidence>
<evidence type="ECO:0000313" key="6">
    <source>
        <dbReference type="Proteomes" id="UP000198290"/>
    </source>
</evidence>
<sequence length="1081" mass="117562">MTSLPSSSPTPRRVYWIPLILFAIGALALLLVWLYGKTLFQGPTDGFLLQTSLFFWAVLLPTLAVFVWLLLLIRGPAALAAPRLNRANTAMDGRSDSLDSVLQYMRHQYPGKWRSIKPWVATLLPEKAVSSLADVDQAPAPLWLDSPDALLLHVTPEQPAKLLARLRGRWRVPLDAVTLVADALPNTGSVQLQQLLDLNARCQWRLPVCLALTGWTVPEQGISCLLTQPGDAAQTRADLHKLVWQSAIDGQAALLAHKGSATLAFSAALEQPGVIDELAESLAHISRHLPDGQHIIRLAWIAGSGLPHIAGHVVEDCVQTAPRRHRLTVAGHIGWLVCTLSLLLALGMVVSAVRNHTLVAAAQASIAQLNAARSIKQALPALINTQQLLQQLSQQTNAGIPLLSRFGLNLNDKVQAPLFAAYGKTARQWLIAPAQQHLQRILLELNKLPLSGSGETLTMASKVGFDSLKAYLMLDTPSRTQAAFLSDQLRQRSGLNDQAPAQILQFYAQHLAAHPEWKLAALPTVVAGARQTLLGLNGVEHGDETIYQSILQQAGEKYPARTASSLLPGVDSRGLFLLPGTLPGAYTREAWDGYVRTAIENADPKQGGEALWVMGAEATRSEGSLLKTRLQQRYFNDYAAAWQRWLNGMRWQSANSLSSTVEQLSTYADPQRSPLLALMSMIQYQGQAGTAEKSLASDLLDKTRALVGKSGDKAAMQQAKPSDPLTRAFGPLLRLTAPDDAQASHTLSLARYLESVTSVRLKLQQLASSPNPDAASRQLAQALFKGEQNALAHGQEYAAMLAASMGAEWAGFAQQLFVSPLDSANQVVMLPAAFDINDLWRRSIYLPWGNQLAGRFPFNASDNDSSIPVLTGFLAPEQGAIARFLGSTLAGALVQEGDQWLPSPTLQNAAPFDADFLNAVNALSRLSSLLYAEGDAGYQFELRPVAMPGLAETTLMIDGQELKYFNQHETWVAMHWPATGQNSATRLQWQSLTTGTRQTLEFNGHWAFIRLLDKAKVVQLDKARFQLDFALPDGLTARYILRTTAGEGPLALLKLLQFKLPSRVFALAGPAAAKGNMQAAR</sequence>
<reference evidence="5 6" key="2">
    <citation type="journal article" date="2017" name="Genome Announc.">
        <title>Draft genome sequence of Aquitalea magnusonii strain H3, a plant growth-promoting bacterium of duckweed Lemna minor.</title>
        <authorList>
            <person name="Ishizawa H."/>
            <person name="Kuroda M."/>
            <person name="Ike M."/>
        </authorList>
    </citation>
    <scope>NUCLEOTIDE SEQUENCE [LARGE SCALE GENOMIC DNA]</scope>
    <source>
        <strain evidence="5 6">H3</strain>
    </source>
</reference>
<evidence type="ECO:0000256" key="1">
    <source>
        <dbReference type="SAM" id="Phobius"/>
    </source>
</evidence>
<dbReference type="STRING" id="332411.VI06_16475"/>
<protein>
    <submittedName>
        <fullName evidence="5">Probable membrane protein</fullName>
    </submittedName>
</protein>
<organism evidence="5 6">
    <name type="scientific">Aquitalea magnusonii</name>
    <dbReference type="NCBI Taxonomy" id="332411"/>
    <lineage>
        <taxon>Bacteria</taxon>
        <taxon>Pseudomonadati</taxon>
        <taxon>Pseudomonadota</taxon>
        <taxon>Betaproteobacteria</taxon>
        <taxon>Neisseriales</taxon>
        <taxon>Chromobacteriaceae</taxon>
        <taxon>Aquitalea</taxon>
    </lineage>
</organism>
<dbReference type="InterPro" id="IPR009612">
    <property type="entry name" value="IcmF-rel"/>
</dbReference>
<dbReference type="PANTHER" id="PTHR36153:SF1">
    <property type="entry name" value="TYPE VI SECRETION SYSTEM COMPONENT TSSM1"/>
    <property type="match status" value="1"/>
</dbReference>
<feature type="domain" description="Type VI secretion system IcmF C-terminal" evidence="2">
    <location>
        <begin position="940"/>
        <end position="1044"/>
    </location>
</feature>
<feature type="domain" description="IcmF-related" evidence="3">
    <location>
        <begin position="379"/>
        <end position="685"/>
    </location>
</feature>
<dbReference type="AlphaFoldDB" id="A0A3G9GI65"/>
<dbReference type="EMBL" id="AP018823">
    <property type="protein sequence ID" value="BBF87064.1"/>
    <property type="molecule type" value="Genomic_DNA"/>
</dbReference>
<feature type="transmembrane region" description="Helical" evidence="1">
    <location>
        <begin position="14"/>
        <end position="35"/>
    </location>
</feature>
<reference evidence="6" key="3">
    <citation type="journal article" date="2017" name="Plant Physiol. Biochem.">
        <title>Differential oxidative and antioxidative response of duckweed Lemna minor toward plant growth promoting/inhibiting bacteria.</title>
        <authorList>
            <person name="Ishizawa H."/>
            <person name="Kuroda M."/>
            <person name="Morikawa M."/>
            <person name="Ike M."/>
        </authorList>
    </citation>
    <scope>NUCLEOTIDE SEQUENCE [LARGE SCALE GENOMIC DNA]</scope>
    <source>
        <strain evidence="6">H3</strain>
    </source>
</reference>
<evidence type="ECO:0000259" key="3">
    <source>
        <dbReference type="Pfam" id="PF06761"/>
    </source>
</evidence>
<gene>
    <name evidence="5" type="ORF">DLM_3476</name>
</gene>
<dbReference type="Pfam" id="PF06744">
    <property type="entry name" value="IcmF_C"/>
    <property type="match status" value="1"/>
</dbReference>
<feature type="transmembrane region" description="Helical" evidence="1">
    <location>
        <begin position="47"/>
        <end position="73"/>
    </location>
</feature>
<dbReference type="OrthoDB" id="9758229at2"/>
<keyword evidence="1" id="KW-1133">Transmembrane helix</keyword>
<dbReference type="InterPro" id="IPR048677">
    <property type="entry name" value="TssM1_hel"/>
</dbReference>
<dbReference type="Pfam" id="PF06761">
    <property type="entry name" value="IcmF-related"/>
    <property type="match status" value="1"/>
</dbReference>
<dbReference type="InterPro" id="IPR053156">
    <property type="entry name" value="T6SS_TssM-like"/>
</dbReference>
<name>A0A3G9GI65_9NEIS</name>
<dbReference type="InterPro" id="IPR010623">
    <property type="entry name" value="IcmF_C"/>
</dbReference>